<gene>
    <name evidence="1" type="ORF">UFOVP190_66</name>
</gene>
<protein>
    <submittedName>
        <fullName evidence="1">Uncharacterized protein</fullName>
    </submittedName>
</protein>
<dbReference type="Pfam" id="PF19547">
    <property type="entry name" value="DUF6071"/>
    <property type="match status" value="1"/>
</dbReference>
<reference evidence="1" key="1">
    <citation type="submission" date="2020-05" db="EMBL/GenBank/DDBJ databases">
        <authorList>
            <person name="Chiriac C."/>
            <person name="Salcher M."/>
            <person name="Ghai R."/>
            <person name="Kavagutti S V."/>
        </authorList>
    </citation>
    <scope>NUCLEOTIDE SEQUENCE</scope>
</reference>
<proteinExistence type="predicted"/>
<evidence type="ECO:0000313" key="1">
    <source>
        <dbReference type="EMBL" id="CAB5214345.1"/>
    </source>
</evidence>
<dbReference type="InterPro" id="IPR045715">
    <property type="entry name" value="DUF6071"/>
</dbReference>
<accession>A0A6J7WH54</accession>
<dbReference type="EMBL" id="LR798243">
    <property type="protein sequence ID" value="CAB5214345.1"/>
    <property type="molecule type" value="Genomic_DNA"/>
</dbReference>
<name>A0A6J7WH54_9CAUD</name>
<sequence length="244" mass="28669">MRIYAVGCSTTIGEELADPANTCYPALISQRFGAELTNDAHFGGTNSRTTYRTIKHTQDAYDLYLIAWSADSRFTFYKSDDNEEVSFAPKLINYKHDQEDYYKIWGRTLFQVWYNRLYGFKQWLQQIIQVQAVLEQQGKQYLMLNTVHNNLDRWLSPRESFLDAVRKLINVDAMNDSQIVAEHKEIQYYLSLINTDRFYGWNEFAIRDLDNHFPMGPKNHMLEAGHEHLANLIYNHLCYPGMII</sequence>
<organism evidence="1">
    <name type="scientific">uncultured Caudovirales phage</name>
    <dbReference type="NCBI Taxonomy" id="2100421"/>
    <lineage>
        <taxon>Viruses</taxon>
        <taxon>Duplodnaviria</taxon>
        <taxon>Heunggongvirae</taxon>
        <taxon>Uroviricota</taxon>
        <taxon>Caudoviricetes</taxon>
        <taxon>Peduoviridae</taxon>
        <taxon>Maltschvirus</taxon>
        <taxon>Maltschvirus maltsch</taxon>
    </lineage>
</organism>